<dbReference type="Gene3D" id="2.60.120.10">
    <property type="entry name" value="Jelly Rolls"/>
    <property type="match status" value="1"/>
</dbReference>
<dbReference type="Pfam" id="PF19480">
    <property type="entry name" value="DUF6016"/>
    <property type="match status" value="1"/>
</dbReference>
<dbReference type="AlphaFoldDB" id="A0A644US02"/>
<feature type="domain" description="Cupin fold metalloprotein WbuC cupin" evidence="1">
    <location>
        <begin position="4"/>
        <end position="85"/>
    </location>
</feature>
<gene>
    <name evidence="2" type="ORF">SDC9_27781</name>
</gene>
<dbReference type="CDD" id="cd07005">
    <property type="entry name" value="cupin_WbuC-like"/>
    <property type="match status" value="1"/>
</dbReference>
<dbReference type="InterPro" id="IPR046058">
    <property type="entry name" value="WbuC_cupin"/>
</dbReference>
<dbReference type="EMBL" id="VSSQ01000155">
    <property type="protein sequence ID" value="MPL81850.1"/>
    <property type="molecule type" value="Genomic_DNA"/>
</dbReference>
<dbReference type="NCBIfam" id="TIGR04366">
    <property type="entry name" value="cupin_WbuC"/>
    <property type="match status" value="1"/>
</dbReference>
<name>A0A644US02_9ZZZZ</name>
<evidence type="ECO:0000259" key="1">
    <source>
        <dbReference type="Pfam" id="PF19480"/>
    </source>
</evidence>
<dbReference type="SUPFAM" id="SSF51182">
    <property type="entry name" value="RmlC-like cupins"/>
    <property type="match status" value="1"/>
</dbReference>
<protein>
    <recommendedName>
        <fullName evidence="1">Cupin fold metalloprotein WbuC cupin domain-containing protein</fullName>
    </recommendedName>
</protein>
<organism evidence="2">
    <name type="scientific">bioreactor metagenome</name>
    <dbReference type="NCBI Taxonomy" id="1076179"/>
    <lineage>
        <taxon>unclassified sequences</taxon>
        <taxon>metagenomes</taxon>
        <taxon>ecological metagenomes</taxon>
    </lineage>
</organism>
<dbReference type="InterPro" id="IPR011051">
    <property type="entry name" value="RmlC_Cupin_sf"/>
</dbReference>
<sequence length="132" mass="15224">MQIIDEQLLNNVSVKACNSPRLRMNHNLHASLEDKVQRLLNAMEPGTELPVHRHKDTDETYILLRGKLDVKVYNEQKELIATHRLDPNEGKYGIHIPANNWHTVEVLEKGTVIFEVKEGPYMPLRGDDIMSF</sequence>
<dbReference type="InterPro" id="IPR014710">
    <property type="entry name" value="RmlC-like_jellyroll"/>
</dbReference>
<dbReference type="InterPro" id="IPR027565">
    <property type="entry name" value="Cupin_WbuC"/>
</dbReference>
<reference evidence="2" key="1">
    <citation type="submission" date="2019-08" db="EMBL/GenBank/DDBJ databases">
        <authorList>
            <person name="Kucharzyk K."/>
            <person name="Murdoch R.W."/>
            <person name="Higgins S."/>
            <person name="Loffler F."/>
        </authorList>
    </citation>
    <scope>NUCLEOTIDE SEQUENCE</scope>
</reference>
<evidence type="ECO:0000313" key="2">
    <source>
        <dbReference type="EMBL" id="MPL81850.1"/>
    </source>
</evidence>
<comment type="caution">
    <text evidence="2">The sequence shown here is derived from an EMBL/GenBank/DDBJ whole genome shotgun (WGS) entry which is preliminary data.</text>
</comment>
<accession>A0A644US02</accession>
<proteinExistence type="predicted"/>